<evidence type="ECO:0000256" key="1">
    <source>
        <dbReference type="ARBA" id="ARBA00007626"/>
    </source>
</evidence>
<name>A0A8S0U8Q6_OLEEU</name>
<evidence type="ECO:0000256" key="4">
    <source>
        <dbReference type="ARBA" id="ARBA00023306"/>
    </source>
</evidence>
<dbReference type="EMBL" id="CACTIH010007422">
    <property type="protein sequence ID" value="CAA3013085.1"/>
    <property type="molecule type" value="Genomic_DNA"/>
</dbReference>
<dbReference type="GO" id="GO:0005739">
    <property type="term" value="C:mitochondrion"/>
    <property type="evidence" value="ECO:0007669"/>
    <property type="project" value="TreeGrafter"/>
</dbReference>
<dbReference type="GO" id="GO:0019901">
    <property type="term" value="F:protein kinase binding"/>
    <property type="evidence" value="ECO:0007669"/>
    <property type="project" value="InterPro"/>
</dbReference>
<dbReference type="Pfam" id="PF08613">
    <property type="entry name" value="Cyclin"/>
    <property type="match status" value="1"/>
</dbReference>
<dbReference type="GO" id="GO:0003729">
    <property type="term" value="F:mRNA binding"/>
    <property type="evidence" value="ECO:0007669"/>
    <property type="project" value="UniProtKB-ARBA"/>
</dbReference>
<dbReference type="FunFam" id="1.25.40.10:FF:000253">
    <property type="entry name" value="Pentatricopeptide repeat-containing protein"/>
    <property type="match status" value="1"/>
</dbReference>
<dbReference type="Gene3D" id="1.25.40.10">
    <property type="entry name" value="Tetratricopeptide repeat domain"/>
    <property type="match status" value="3"/>
</dbReference>
<evidence type="ECO:0000313" key="7">
    <source>
        <dbReference type="Proteomes" id="UP000594638"/>
    </source>
</evidence>
<dbReference type="Gramene" id="OE9A060960T3">
    <property type="protein sequence ID" value="OE9A060960C3"/>
    <property type="gene ID" value="OE9A060960"/>
</dbReference>
<dbReference type="InterPro" id="IPR011990">
    <property type="entry name" value="TPR-like_helical_dom_sf"/>
</dbReference>
<evidence type="ECO:0000256" key="2">
    <source>
        <dbReference type="ARBA" id="ARBA00022618"/>
    </source>
</evidence>
<keyword evidence="3" id="KW-0677">Repeat</keyword>
<feature type="repeat" description="PPR" evidence="5">
    <location>
        <begin position="391"/>
        <end position="425"/>
    </location>
</feature>
<proteinExistence type="inferred from homology"/>
<keyword evidence="2" id="KW-0132">Cell division</keyword>
<evidence type="ECO:0000313" key="6">
    <source>
        <dbReference type="EMBL" id="CAA3013085.1"/>
    </source>
</evidence>
<evidence type="ECO:0000256" key="5">
    <source>
        <dbReference type="PROSITE-ProRule" id="PRU00708"/>
    </source>
</evidence>
<dbReference type="GO" id="GO:0051301">
    <property type="term" value="P:cell division"/>
    <property type="evidence" value="ECO:0007669"/>
    <property type="project" value="UniProtKB-KW"/>
</dbReference>
<comment type="similarity">
    <text evidence="1">Belongs to the PPR family. P subfamily.</text>
</comment>
<dbReference type="InterPro" id="IPR013922">
    <property type="entry name" value="Cyclin_PHO80-like"/>
</dbReference>
<keyword evidence="4" id="KW-0131">Cell cycle</keyword>
<dbReference type="Pfam" id="PF01535">
    <property type="entry name" value="PPR"/>
    <property type="match status" value="3"/>
</dbReference>
<dbReference type="Gene3D" id="1.10.472.10">
    <property type="entry name" value="Cyclin-like"/>
    <property type="match status" value="1"/>
</dbReference>
<dbReference type="AlphaFoldDB" id="A0A8S0U8Q6"/>
<accession>A0A8S0U8Q6</accession>
<dbReference type="Pfam" id="PF13812">
    <property type="entry name" value="PPR_3"/>
    <property type="match status" value="1"/>
</dbReference>
<reference evidence="6 7" key="1">
    <citation type="submission" date="2019-12" db="EMBL/GenBank/DDBJ databases">
        <authorList>
            <person name="Alioto T."/>
            <person name="Alioto T."/>
            <person name="Gomez Garrido J."/>
        </authorList>
    </citation>
    <scope>NUCLEOTIDE SEQUENCE [LARGE SCALE GENOMIC DNA]</scope>
</reference>
<sequence length="645" mass="73433">MFLQPTTSKPPLQLRSHQNHVYSNSFPSGFLQNSTFPLKQAVFTTKTHKNPVFITCSSISQVHNYGTADYEKRPVLNWNAIYKRITMMENPRMGSASVLNEVENDGKYLTKWELCRVVKELRKFRRYNHALEVYEWMINRGEKYRITSSDTAIQLDLIAKVHGILNAEEYFKKLPDALKDKRVYGALLNAYVRAGIREKAESLISKMRNRGYASHALPFNVMMTLYMNLKDYEKVESLISEMMEKNISLDIYSYNIWLSSRGSQGSLEKLEQAFEQMLLDTTINPNWTTFSTMATMYLKLGQLEKAEDCLKKVETRITGRDRIPYHYLMSLYGSLGIKEEVHRIWNTYKATFTTIPNLGYHAVISSLIRLDDVEGAEKIYDEWLSVKSVYDPRIGNLLLSSHVRKGLSEKAESFFDQMIEGGGQPSSMTWEILSEHHIKNRRISNALSCLKNAVSAGGSKGWRPKAINVSSILKISEQEADIASKDALLEVLKQVGCLDDEVYMSYIPLSNGTFTGSDSALEDGRTDSDDVNDGASVLLSQLQEVRTSCPLEGYYNNACYAKVGGISTTEINFLEVDFLFGLGFHLNVTPTAFYKYSSYLEREMMMLQPHINMSESSLFIGVSSKRHLSFSEDESPHHQQQQLAV</sequence>
<dbReference type="OrthoDB" id="1908178at2759"/>
<dbReference type="Proteomes" id="UP000594638">
    <property type="component" value="Unassembled WGS sequence"/>
</dbReference>
<dbReference type="SUPFAM" id="SSF48452">
    <property type="entry name" value="TPR-like"/>
    <property type="match status" value="1"/>
</dbReference>
<comment type="caution">
    <text evidence="6">The sequence shown here is derived from an EMBL/GenBank/DDBJ whole genome shotgun (WGS) entry which is preliminary data.</text>
</comment>
<dbReference type="PROSITE" id="PS51375">
    <property type="entry name" value="PPR"/>
    <property type="match status" value="2"/>
</dbReference>
<dbReference type="NCBIfam" id="TIGR00756">
    <property type="entry name" value="PPR"/>
    <property type="match status" value="3"/>
</dbReference>
<dbReference type="InterPro" id="IPR002885">
    <property type="entry name" value="PPR_rpt"/>
</dbReference>
<feature type="repeat" description="PPR" evidence="5">
    <location>
        <begin position="180"/>
        <end position="214"/>
    </location>
</feature>
<dbReference type="PANTHER" id="PTHR45717">
    <property type="entry name" value="OS12G0527900 PROTEIN"/>
    <property type="match status" value="1"/>
</dbReference>
<dbReference type="PANTHER" id="PTHR45717:SF3">
    <property type="entry name" value="OS04G0544400 PROTEIN"/>
    <property type="match status" value="1"/>
</dbReference>
<protein>
    <submittedName>
        <fullName evidence="6">Pentatricopeptide repeat-containing At1g02150</fullName>
    </submittedName>
</protein>
<gene>
    <name evidence="6" type="ORF">OLEA9_A060960</name>
</gene>
<evidence type="ECO:0000256" key="3">
    <source>
        <dbReference type="ARBA" id="ARBA00022737"/>
    </source>
</evidence>
<dbReference type="FunFam" id="1.25.40.10:FF:000516">
    <property type="entry name" value="Pentatricopeptide repeat-containing protein"/>
    <property type="match status" value="1"/>
</dbReference>
<keyword evidence="7" id="KW-1185">Reference proteome</keyword>
<organism evidence="6 7">
    <name type="scientific">Olea europaea subsp. europaea</name>
    <dbReference type="NCBI Taxonomy" id="158383"/>
    <lineage>
        <taxon>Eukaryota</taxon>
        <taxon>Viridiplantae</taxon>
        <taxon>Streptophyta</taxon>
        <taxon>Embryophyta</taxon>
        <taxon>Tracheophyta</taxon>
        <taxon>Spermatophyta</taxon>
        <taxon>Magnoliopsida</taxon>
        <taxon>eudicotyledons</taxon>
        <taxon>Gunneridae</taxon>
        <taxon>Pentapetalae</taxon>
        <taxon>asterids</taxon>
        <taxon>lamiids</taxon>
        <taxon>Lamiales</taxon>
        <taxon>Oleaceae</taxon>
        <taxon>Oleeae</taxon>
        <taxon>Olea</taxon>
    </lineage>
</organism>